<dbReference type="AlphaFoldDB" id="A0A3P3XQB8"/>
<comment type="subcellular location">
    <subcellularLocation>
        <location evidence="1">Cell envelope</location>
    </subcellularLocation>
</comment>
<evidence type="ECO:0000256" key="2">
    <source>
        <dbReference type="ARBA" id="ARBA00007639"/>
    </source>
</evidence>
<evidence type="ECO:0000313" key="6">
    <source>
        <dbReference type="EMBL" id="SLM18478.1"/>
    </source>
</evidence>
<dbReference type="InterPro" id="IPR028082">
    <property type="entry name" value="Peripla_BP_I"/>
</dbReference>
<proteinExistence type="inferred from homology"/>
<sequence>MSKFRVGILCLLVLSMVSLGWAQEQRAADQQLISVKEDGTFDKTGLEVPPMKKAHLKIGFSPNAMNTQYDMVISGCKEAISKLPDPSSVDFVIQAPTNHSDTAEQMDIIESWIQQKYDVIAVCSVNDMAMYPVYRMAAAAGIPIFHFNTPSSSLVDPFFVSTVTCNQVMAGQAIGEAFVKRYGKKDTNIVVIEGLVGTPHNTERINGFKKAIAGVNNFHIIDMQAADWVRDKAQTVMEDLLTKYGKKINVVWGMYDEMALGAVSAIKSRGLTKQIEVWGYDNTEDAYNSILRGEMFGTVDTASKQSGRDLINSIVKYCMKGEMIPKQVYVPPVVYTRDNIKTFNTSEYK</sequence>
<dbReference type="EMBL" id="FWDO01000004">
    <property type="protein sequence ID" value="SLM18478.1"/>
    <property type="molecule type" value="Genomic_DNA"/>
</dbReference>
<dbReference type="PANTHER" id="PTHR46847">
    <property type="entry name" value="D-ALLOSE-BINDING PERIPLASMIC PROTEIN-RELATED"/>
    <property type="match status" value="1"/>
</dbReference>
<reference evidence="6" key="1">
    <citation type="submission" date="2017-02" db="EMBL/GenBank/DDBJ databases">
        <authorList>
            <person name="Regsiter A."/>
            <person name="William W."/>
        </authorList>
    </citation>
    <scope>NUCLEOTIDE SEQUENCE</scope>
    <source>
        <strain evidence="6">BdmA 4</strain>
    </source>
</reference>
<evidence type="ECO:0000259" key="5">
    <source>
        <dbReference type="Pfam" id="PF13407"/>
    </source>
</evidence>
<organism evidence="6">
    <name type="scientific">uncultured spirochete</name>
    <dbReference type="NCBI Taxonomy" id="156406"/>
    <lineage>
        <taxon>Bacteria</taxon>
        <taxon>Pseudomonadati</taxon>
        <taxon>Spirochaetota</taxon>
        <taxon>Spirochaetia</taxon>
        <taxon>Spirochaetales</taxon>
        <taxon>environmental samples</taxon>
    </lineage>
</organism>
<dbReference type="PANTHER" id="PTHR46847:SF3">
    <property type="entry name" value="GALACTOFURANOSE-BINDING PROTEIN YTFQ"/>
    <property type="match status" value="1"/>
</dbReference>
<gene>
    <name evidence="6" type="ORF">SPIRO4BDMA_41050</name>
</gene>
<dbReference type="Gene3D" id="3.40.50.2300">
    <property type="match status" value="2"/>
</dbReference>
<dbReference type="SUPFAM" id="SSF53822">
    <property type="entry name" value="Periplasmic binding protein-like I"/>
    <property type="match status" value="1"/>
</dbReference>
<keyword evidence="3 4" id="KW-0732">Signal</keyword>
<dbReference type="CDD" id="cd01536">
    <property type="entry name" value="PBP1_ABC_sugar_binding-like"/>
    <property type="match status" value="1"/>
</dbReference>
<accession>A0A3P3XQB8</accession>
<dbReference type="Pfam" id="PF13407">
    <property type="entry name" value="Peripla_BP_4"/>
    <property type="match status" value="1"/>
</dbReference>
<dbReference type="InterPro" id="IPR025997">
    <property type="entry name" value="SBP_2_dom"/>
</dbReference>
<evidence type="ECO:0000256" key="1">
    <source>
        <dbReference type="ARBA" id="ARBA00004196"/>
    </source>
</evidence>
<evidence type="ECO:0000256" key="3">
    <source>
        <dbReference type="ARBA" id="ARBA00022729"/>
    </source>
</evidence>
<feature type="chain" id="PRO_5018235447" evidence="4">
    <location>
        <begin position="23"/>
        <end position="349"/>
    </location>
</feature>
<protein>
    <submittedName>
        <fullName evidence="6">Putative ribose ABC transporter, ribose-binding protein</fullName>
    </submittedName>
</protein>
<feature type="domain" description="Periplasmic binding protein" evidence="5">
    <location>
        <begin position="58"/>
        <end position="318"/>
    </location>
</feature>
<dbReference type="GO" id="GO:0030246">
    <property type="term" value="F:carbohydrate binding"/>
    <property type="evidence" value="ECO:0007669"/>
    <property type="project" value="UniProtKB-ARBA"/>
</dbReference>
<feature type="signal peptide" evidence="4">
    <location>
        <begin position="1"/>
        <end position="22"/>
    </location>
</feature>
<comment type="similarity">
    <text evidence="2">Belongs to the bacterial solute-binding protein 2 family.</text>
</comment>
<name>A0A3P3XQB8_9SPIR</name>
<dbReference type="GO" id="GO:0030313">
    <property type="term" value="C:cell envelope"/>
    <property type="evidence" value="ECO:0007669"/>
    <property type="project" value="UniProtKB-SubCell"/>
</dbReference>
<evidence type="ECO:0000256" key="4">
    <source>
        <dbReference type="SAM" id="SignalP"/>
    </source>
</evidence>